<feature type="region of interest" description="Disordered" evidence="2">
    <location>
        <begin position="27"/>
        <end position="49"/>
    </location>
</feature>
<proteinExistence type="inferred from homology"/>
<evidence type="ECO:0000259" key="4">
    <source>
        <dbReference type="Pfam" id="PF04116"/>
    </source>
</evidence>
<keyword evidence="3" id="KW-0812">Transmembrane</keyword>
<dbReference type="Pfam" id="PF04116">
    <property type="entry name" value="FA_hydroxylase"/>
    <property type="match status" value="1"/>
</dbReference>
<dbReference type="Proteomes" id="UP000650467">
    <property type="component" value="Unassembled WGS sequence"/>
</dbReference>
<evidence type="ECO:0000256" key="3">
    <source>
        <dbReference type="SAM" id="Phobius"/>
    </source>
</evidence>
<evidence type="ECO:0000313" key="5">
    <source>
        <dbReference type="EMBL" id="KAG2428737.1"/>
    </source>
</evidence>
<evidence type="ECO:0000256" key="2">
    <source>
        <dbReference type="SAM" id="MobiDB-lite"/>
    </source>
</evidence>
<feature type="domain" description="Fatty acid hydroxylase" evidence="4">
    <location>
        <begin position="297"/>
        <end position="402"/>
    </location>
</feature>
<gene>
    <name evidence="5" type="ORF">HXX76_011440</name>
</gene>
<dbReference type="InterPro" id="IPR006694">
    <property type="entry name" value="Fatty_acid_hydroxylase"/>
</dbReference>
<sequence>MYAVKLAAATRWLSQARARKAIIANKQHTKQASDASAATRRLGGAGRKSLPRPAAAAAVDIAVAPEPHTIARDGGLNNVELLADGCLPATPTHQAATPQYTTTPLPPAAVVVADPTPTHPYFAGWATSIVAVVAAVTRRLASAWDEAGVLALWLGASFSPFVGVAATAAAHAALGLPPLQLGASGLEMGGASAAAQGMAAALLHLGWLVVFCGAWAIKDLCFPHAWARWKIQPGRHVDARTYARYVMQALPNMALALATLYVTVAHLQPWRRSLGFCVPENMVACWPAYGLFLFAITALIDSMSVCGHWLQHRLPQLRGAHAVHHAVPTPVAISVYTVHPVDLYLQALLPAVVPAFIVGSPIHHLFSLAMVVAVAPPALHCGYAFPGARVVARHDSHHSEGAELQVKDLTLLTRAAKWPLEYAASSARWLVHRVLGGGGGSQQAACA</sequence>
<dbReference type="GO" id="GO:0005506">
    <property type="term" value="F:iron ion binding"/>
    <property type="evidence" value="ECO:0007669"/>
    <property type="project" value="InterPro"/>
</dbReference>
<keyword evidence="3" id="KW-1133">Transmembrane helix</keyword>
<feature type="transmembrane region" description="Helical" evidence="3">
    <location>
        <begin position="194"/>
        <end position="217"/>
    </location>
</feature>
<protein>
    <recommendedName>
        <fullName evidence="4">Fatty acid hydroxylase domain-containing protein</fullName>
    </recommendedName>
</protein>
<dbReference type="GO" id="GO:0016491">
    <property type="term" value="F:oxidoreductase activity"/>
    <property type="evidence" value="ECO:0007669"/>
    <property type="project" value="InterPro"/>
</dbReference>
<comment type="similarity">
    <text evidence="1">Belongs to the sterol desaturase family.</text>
</comment>
<keyword evidence="3" id="KW-0472">Membrane</keyword>
<comment type="caution">
    <text evidence="5">The sequence shown here is derived from an EMBL/GenBank/DDBJ whole genome shotgun (WGS) entry which is preliminary data.</text>
</comment>
<evidence type="ECO:0000313" key="6">
    <source>
        <dbReference type="Proteomes" id="UP000650467"/>
    </source>
</evidence>
<keyword evidence="6" id="KW-1185">Reference proteome</keyword>
<feature type="transmembrane region" description="Helical" evidence="3">
    <location>
        <begin position="249"/>
        <end position="268"/>
    </location>
</feature>
<dbReference type="GO" id="GO:0008610">
    <property type="term" value="P:lipid biosynthetic process"/>
    <property type="evidence" value="ECO:0007669"/>
    <property type="project" value="InterPro"/>
</dbReference>
<reference evidence="5" key="1">
    <citation type="journal article" date="2020" name="bioRxiv">
        <title>Comparative genomics of Chlamydomonas.</title>
        <authorList>
            <person name="Craig R.J."/>
            <person name="Hasan A.R."/>
            <person name="Ness R.W."/>
            <person name="Keightley P.D."/>
        </authorList>
    </citation>
    <scope>NUCLEOTIDE SEQUENCE</scope>
    <source>
        <strain evidence="5">SAG 7.73</strain>
    </source>
</reference>
<evidence type="ECO:0000256" key="1">
    <source>
        <dbReference type="ARBA" id="ARBA00009324"/>
    </source>
</evidence>
<feature type="transmembrane region" description="Helical" evidence="3">
    <location>
        <begin position="288"/>
        <end position="310"/>
    </location>
</feature>
<name>A0A835SKA5_CHLIN</name>
<organism evidence="5 6">
    <name type="scientific">Chlamydomonas incerta</name>
    <dbReference type="NCBI Taxonomy" id="51695"/>
    <lineage>
        <taxon>Eukaryota</taxon>
        <taxon>Viridiplantae</taxon>
        <taxon>Chlorophyta</taxon>
        <taxon>core chlorophytes</taxon>
        <taxon>Chlorophyceae</taxon>
        <taxon>CS clade</taxon>
        <taxon>Chlamydomonadales</taxon>
        <taxon>Chlamydomonadaceae</taxon>
        <taxon>Chlamydomonas</taxon>
    </lineage>
</organism>
<feature type="transmembrane region" description="Helical" evidence="3">
    <location>
        <begin position="149"/>
        <end position="174"/>
    </location>
</feature>
<dbReference type="EMBL" id="JAEHOC010000033">
    <property type="protein sequence ID" value="KAG2428737.1"/>
    <property type="molecule type" value="Genomic_DNA"/>
</dbReference>
<dbReference type="AlphaFoldDB" id="A0A835SKA5"/>
<accession>A0A835SKA5</accession>